<sequence length="189" mass="21370">MMTIGHSTLSIEAFLRALRDSGVELLVDVRSRPGSRRYPQFGQEALFASLREAGIEPVWRKGLGGWREARKDSINTGWHKDSFRGYADHMQTAEFRREIDWLLAQEKPLAVMCAEALPWRCHRSLIADAVLTRGVVVENIFVTPEGLSSRKPHELTRFAQVEGERVWYPAENGELFSGMLGADSNVEDV</sequence>
<accession>A0A7W7ZVL3</accession>
<dbReference type="PIRSF" id="PIRSF024492">
    <property type="entry name" value="UCP024492"/>
    <property type="match status" value="1"/>
</dbReference>
<comment type="caution">
    <text evidence="1">The sequence shown here is derived from an EMBL/GenBank/DDBJ whole genome shotgun (WGS) entry which is preliminary data.</text>
</comment>
<dbReference type="PANTHER" id="PTHR39337">
    <property type="entry name" value="BLR5642 PROTEIN"/>
    <property type="match status" value="1"/>
</dbReference>
<dbReference type="AlphaFoldDB" id="A0A7W7ZVL3"/>
<evidence type="ECO:0000313" key="1">
    <source>
        <dbReference type="EMBL" id="MBB5066627.1"/>
    </source>
</evidence>
<dbReference type="RefSeq" id="WP_184260544.1">
    <property type="nucleotide sequence ID" value="NZ_JACHIO010000031.1"/>
</dbReference>
<dbReference type="InterPro" id="IPR007438">
    <property type="entry name" value="DUF488"/>
</dbReference>
<evidence type="ECO:0000313" key="2">
    <source>
        <dbReference type="Proteomes" id="UP000584867"/>
    </source>
</evidence>
<dbReference type="EMBL" id="JACHIO010000031">
    <property type="protein sequence ID" value="MBB5066627.1"/>
    <property type="molecule type" value="Genomic_DNA"/>
</dbReference>
<organism evidence="1 2">
    <name type="scientific">Granulicella mallensis</name>
    <dbReference type="NCBI Taxonomy" id="940614"/>
    <lineage>
        <taxon>Bacteria</taxon>
        <taxon>Pseudomonadati</taxon>
        <taxon>Acidobacteriota</taxon>
        <taxon>Terriglobia</taxon>
        <taxon>Terriglobales</taxon>
        <taxon>Acidobacteriaceae</taxon>
        <taxon>Granulicella</taxon>
    </lineage>
</organism>
<dbReference type="PANTHER" id="PTHR39337:SF1">
    <property type="entry name" value="BLR5642 PROTEIN"/>
    <property type="match status" value="1"/>
</dbReference>
<protein>
    <submittedName>
        <fullName evidence="1">Uncharacterized protein (DUF488 family)</fullName>
    </submittedName>
</protein>
<reference evidence="1 2" key="1">
    <citation type="submission" date="2020-08" db="EMBL/GenBank/DDBJ databases">
        <title>Genomic Encyclopedia of Type Strains, Phase IV (KMG-V): Genome sequencing to study the core and pangenomes of soil and plant-associated prokaryotes.</title>
        <authorList>
            <person name="Whitman W."/>
        </authorList>
    </citation>
    <scope>NUCLEOTIDE SEQUENCE [LARGE SCALE GENOMIC DNA]</scope>
    <source>
        <strain evidence="1 2">X5P3</strain>
    </source>
</reference>
<name>A0A7W7ZVL3_9BACT</name>
<dbReference type="Pfam" id="PF04343">
    <property type="entry name" value="DUF488"/>
    <property type="match status" value="1"/>
</dbReference>
<proteinExistence type="predicted"/>
<dbReference type="Proteomes" id="UP000584867">
    <property type="component" value="Unassembled WGS sequence"/>
</dbReference>
<dbReference type="InterPro" id="IPR014519">
    <property type="entry name" value="UCP024492"/>
</dbReference>
<gene>
    <name evidence="1" type="ORF">HDF15_005008</name>
</gene>